<reference evidence="1 2" key="1">
    <citation type="journal article" date="2016" name="Nat. Commun.">
        <title>Thousands of microbial genomes shed light on interconnected biogeochemical processes in an aquifer system.</title>
        <authorList>
            <person name="Anantharaman K."/>
            <person name="Brown C.T."/>
            <person name="Hug L.A."/>
            <person name="Sharon I."/>
            <person name="Castelle C.J."/>
            <person name="Probst A.J."/>
            <person name="Thomas B.C."/>
            <person name="Singh A."/>
            <person name="Wilkins M.J."/>
            <person name="Karaoz U."/>
            <person name="Brodie E.L."/>
            <person name="Williams K.H."/>
            <person name="Hubbard S.S."/>
            <person name="Banfield J.F."/>
        </authorList>
    </citation>
    <scope>NUCLEOTIDE SEQUENCE [LARGE SCALE GENOMIC DNA]</scope>
</reference>
<sequence length="460" mass="51024">MARKLLILILFSLLFIPIKTWAVDIIDGDLIRIQGDLDVYIVKILPSTSSGQVAEKYKRLILNSEIFNQYGHLKWENIKTVSQTELNEYAVSDLVRAVSDDKVYKLYPNGDIGEKRWVKTADDFLNLGFKWNAIYAINNFERDFYILGENLVAVSPPETPSQEPEIPSRDPITINVPNDYSTIQTAINAAIDGDTISVKSGTYDENIVLDKKIKLIGELSGSTIIDGKGNENALTINNGKDISIERFTIQSKDKYAIYCPGKNQTSAVFKNLIIKDSGWGIVAEENCQLTVLNALIYNNKNSVNTDGAGILIKNNFSQNIVSEIRNNTIDDNYHGIWSENSNLKVMNNIITNNIGGKGAKGSTGLYHSGDGNSDNTYNDVYGNGWDFGGDAKAGDGTLIVYPKFIWPSQRDYRLKTGSDYSFCIDAGHPDYTYNDATYSSNTVRNDMGAYGGPDNLGWTP</sequence>
<dbReference type="InterPro" id="IPR011050">
    <property type="entry name" value="Pectin_lyase_fold/virulence"/>
</dbReference>
<evidence type="ECO:0008006" key="3">
    <source>
        <dbReference type="Google" id="ProtNLM"/>
    </source>
</evidence>
<dbReference type="Proteomes" id="UP000177810">
    <property type="component" value="Unassembled WGS sequence"/>
</dbReference>
<name>A0A1G2F504_9BACT</name>
<comment type="caution">
    <text evidence="1">The sequence shown here is derived from an EMBL/GenBank/DDBJ whole genome shotgun (WGS) entry which is preliminary data.</text>
</comment>
<dbReference type="AlphaFoldDB" id="A0A1G2F504"/>
<dbReference type="EMBL" id="MHMT01000004">
    <property type="protein sequence ID" value="OGZ33145.1"/>
    <property type="molecule type" value="Genomic_DNA"/>
</dbReference>
<proteinExistence type="predicted"/>
<organism evidence="1 2">
    <name type="scientific">Candidatus Portnoybacteria bacterium RBG_13_40_8</name>
    <dbReference type="NCBI Taxonomy" id="1801990"/>
    <lineage>
        <taxon>Bacteria</taxon>
        <taxon>Candidatus Portnoyibacteriota</taxon>
    </lineage>
</organism>
<dbReference type="InterPro" id="IPR012334">
    <property type="entry name" value="Pectin_lyas_fold"/>
</dbReference>
<dbReference type="SUPFAM" id="SSF51126">
    <property type="entry name" value="Pectin lyase-like"/>
    <property type="match status" value="1"/>
</dbReference>
<dbReference type="STRING" id="1801990.A2V69_01870"/>
<gene>
    <name evidence="1" type="ORF">A2V69_01870</name>
</gene>
<evidence type="ECO:0000313" key="1">
    <source>
        <dbReference type="EMBL" id="OGZ33145.1"/>
    </source>
</evidence>
<dbReference type="Gene3D" id="2.160.20.10">
    <property type="entry name" value="Single-stranded right-handed beta-helix, Pectin lyase-like"/>
    <property type="match status" value="1"/>
</dbReference>
<evidence type="ECO:0000313" key="2">
    <source>
        <dbReference type="Proteomes" id="UP000177810"/>
    </source>
</evidence>
<accession>A0A1G2F504</accession>
<protein>
    <recommendedName>
        <fullName evidence="3">Periplasmic copper-binding protein NosD beta helix domain-containing protein</fullName>
    </recommendedName>
</protein>